<dbReference type="SUPFAM" id="SSF53098">
    <property type="entry name" value="Ribonuclease H-like"/>
    <property type="match status" value="1"/>
</dbReference>
<name>A0A178UIZ1_ARATH</name>
<accession>A0A178UIZ1</accession>
<feature type="domain" description="RNase H type-1" evidence="1">
    <location>
        <begin position="52"/>
        <end position="152"/>
    </location>
</feature>
<dbReference type="AlphaFoldDB" id="A0A178UIZ1"/>
<dbReference type="Proteomes" id="UP000078284">
    <property type="component" value="Chromosome 5"/>
</dbReference>
<dbReference type="CDD" id="cd06222">
    <property type="entry name" value="RNase_H_like"/>
    <property type="match status" value="1"/>
</dbReference>
<dbReference type="InterPro" id="IPR053151">
    <property type="entry name" value="RNase_H-like"/>
</dbReference>
<evidence type="ECO:0000313" key="3">
    <source>
        <dbReference type="Proteomes" id="UP000078284"/>
    </source>
</evidence>
<protein>
    <recommendedName>
        <fullName evidence="1">RNase H type-1 domain-containing protein</fullName>
    </recommendedName>
</protein>
<gene>
    <name evidence="2" type="ordered locus">AXX17_At5g43160</name>
</gene>
<dbReference type="InterPro" id="IPR012337">
    <property type="entry name" value="RNaseH-like_sf"/>
</dbReference>
<dbReference type="ExpressionAtlas" id="A0A178UIZ1">
    <property type="expression patterns" value="baseline and differential"/>
</dbReference>
<dbReference type="InterPro" id="IPR002156">
    <property type="entry name" value="RNaseH_domain"/>
</dbReference>
<evidence type="ECO:0000313" key="2">
    <source>
        <dbReference type="EMBL" id="OAO93693.1"/>
    </source>
</evidence>
<dbReference type="Gene3D" id="3.30.420.10">
    <property type="entry name" value="Ribonuclease H-like superfamily/Ribonuclease H"/>
    <property type="match status" value="1"/>
</dbReference>
<comment type="caution">
    <text evidence="2">The sequence shown here is derived from an EMBL/GenBank/DDBJ whole genome shotgun (WGS) entry which is preliminary data.</text>
</comment>
<reference evidence="3" key="1">
    <citation type="journal article" date="2016" name="Proc. Natl. Acad. Sci. U.S.A.">
        <title>Chromosome-level assembly of Arabidopsis thaliana Ler reveals the extent of translocation and inversion polymorphisms.</title>
        <authorList>
            <person name="Zapata L."/>
            <person name="Ding J."/>
            <person name="Willing E.M."/>
            <person name="Hartwig B."/>
            <person name="Bezdan D."/>
            <person name="Jiao W.B."/>
            <person name="Patel V."/>
            <person name="Velikkakam James G."/>
            <person name="Koornneef M."/>
            <person name="Ossowski S."/>
            <person name="Schneeberger K."/>
        </authorList>
    </citation>
    <scope>NUCLEOTIDE SEQUENCE [LARGE SCALE GENOMIC DNA]</scope>
    <source>
        <strain evidence="3">cv. Landsberg erecta</strain>
    </source>
</reference>
<dbReference type="PANTHER" id="PTHR47723">
    <property type="entry name" value="OS05G0353850 PROTEIN"/>
    <property type="match status" value="1"/>
</dbReference>
<dbReference type="GO" id="GO:0003676">
    <property type="term" value="F:nucleic acid binding"/>
    <property type="evidence" value="ECO:0007669"/>
    <property type="project" value="InterPro"/>
</dbReference>
<dbReference type="Pfam" id="PF13456">
    <property type="entry name" value="RVT_3"/>
    <property type="match status" value="1"/>
</dbReference>
<dbReference type="GO" id="GO:0004523">
    <property type="term" value="F:RNA-DNA hybrid ribonuclease activity"/>
    <property type="evidence" value="ECO:0007669"/>
    <property type="project" value="InterPro"/>
</dbReference>
<dbReference type="PANTHER" id="PTHR47723:SF19">
    <property type="entry name" value="POLYNUCLEOTIDYL TRANSFERASE, RIBONUCLEASE H-LIKE SUPERFAMILY PROTEIN"/>
    <property type="match status" value="1"/>
</dbReference>
<dbReference type="InterPro" id="IPR036397">
    <property type="entry name" value="RNaseH_sf"/>
</dbReference>
<dbReference type="EMBL" id="LUHQ01000005">
    <property type="protein sequence ID" value="OAO93693.1"/>
    <property type="molecule type" value="Genomic_DNA"/>
</dbReference>
<evidence type="ECO:0000259" key="1">
    <source>
        <dbReference type="Pfam" id="PF13456"/>
    </source>
</evidence>
<dbReference type="InterPro" id="IPR044730">
    <property type="entry name" value="RNase_H-like_dom_plant"/>
</dbReference>
<sequence length="159" mass="17927">MKSTLLQGKTGKSKVRNRSPGTFNQRFLHLFDNTLVLTESLVGRKTLHKFSSNGQFLRSGCANLQPSSSPLQAEALGFLHALQVTWTQGLRYVWFENDNGELENLINIRGDHHKIKALLYDIRHWIAKLPFSSLAHVNRERNAAADTLSKKAQSINSLC</sequence>
<proteinExistence type="predicted"/>
<organism evidence="2 3">
    <name type="scientific">Arabidopsis thaliana</name>
    <name type="common">Mouse-ear cress</name>
    <dbReference type="NCBI Taxonomy" id="3702"/>
    <lineage>
        <taxon>Eukaryota</taxon>
        <taxon>Viridiplantae</taxon>
        <taxon>Streptophyta</taxon>
        <taxon>Embryophyta</taxon>
        <taxon>Tracheophyta</taxon>
        <taxon>Spermatophyta</taxon>
        <taxon>Magnoliopsida</taxon>
        <taxon>eudicotyledons</taxon>
        <taxon>Gunneridae</taxon>
        <taxon>Pentapetalae</taxon>
        <taxon>rosids</taxon>
        <taxon>malvids</taxon>
        <taxon>Brassicales</taxon>
        <taxon>Brassicaceae</taxon>
        <taxon>Camelineae</taxon>
        <taxon>Arabidopsis</taxon>
    </lineage>
</organism>